<dbReference type="EMBL" id="ONZF01000005">
    <property type="protein sequence ID" value="SPJ24819.1"/>
    <property type="molecule type" value="Genomic_DNA"/>
</dbReference>
<reference evidence="1 2" key="1">
    <citation type="submission" date="2018-03" db="EMBL/GenBank/DDBJ databases">
        <authorList>
            <person name="Keele B.F."/>
        </authorList>
    </citation>
    <scope>NUCLEOTIDE SEQUENCE [LARGE SCALE GENOMIC DNA]</scope>
    <source>
        <strain evidence="1 2">CECT 8504</strain>
    </source>
</reference>
<accession>A0A2R8BXE2</accession>
<proteinExistence type="predicted"/>
<name>A0A2R8BXE2_9RHOB</name>
<protein>
    <submittedName>
        <fullName evidence="1">Uncharacterized protein</fullName>
    </submittedName>
</protein>
<keyword evidence="2" id="KW-1185">Reference proteome</keyword>
<dbReference type="Proteomes" id="UP000244912">
    <property type="component" value="Unassembled WGS sequence"/>
</dbReference>
<gene>
    <name evidence="1" type="ORF">PAA8504_02658</name>
</gene>
<dbReference type="RefSeq" id="WP_108894625.1">
    <property type="nucleotide sequence ID" value="NZ_ONZF01000005.1"/>
</dbReference>
<evidence type="ECO:0000313" key="1">
    <source>
        <dbReference type="EMBL" id="SPJ24819.1"/>
    </source>
</evidence>
<dbReference type="AlphaFoldDB" id="A0A2R8BXE2"/>
<dbReference type="OrthoDB" id="47198at2"/>
<evidence type="ECO:0000313" key="2">
    <source>
        <dbReference type="Proteomes" id="UP000244912"/>
    </source>
</evidence>
<organism evidence="1 2">
    <name type="scientific">Palleronia abyssalis</name>
    <dbReference type="NCBI Taxonomy" id="1501240"/>
    <lineage>
        <taxon>Bacteria</taxon>
        <taxon>Pseudomonadati</taxon>
        <taxon>Pseudomonadota</taxon>
        <taxon>Alphaproteobacteria</taxon>
        <taxon>Rhodobacterales</taxon>
        <taxon>Roseobacteraceae</taxon>
        <taxon>Palleronia</taxon>
    </lineage>
</organism>
<sequence length="66" mass="7423">MKYYVNTDEREDGSHVMHAEYCQYLPNPESRKAVGDYANCDTGLKHARKVFDGAKPCRTCCSDCSG</sequence>